<dbReference type="InterPro" id="IPR023198">
    <property type="entry name" value="PGP-like_dom2"/>
</dbReference>
<keyword evidence="2" id="KW-1185">Reference proteome</keyword>
<comment type="caution">
    <text evidence="1">The sequence shown here is derived from an EMBL/GenBank/DDBJ whole genome shotgun (WGS) entry which is preliminary data.</text>
</comment>
<dbReference type="Gene3D" id="3.40.50.1000">
    <property type="entry name" value="HAD superfamily/HAD-like"/>
    <property type="match status" value="1"/>
</dbReference>
<dbReference type="PANTHER" id="PTHR47829:SF1">
    <property type="entry name" value="HAD FAMILY PHOSPHATASE"/>
    <property type="match status" value="1"/>
</dbReference>
<dbReference type="InterPro" id="IPR036412">
    <property type="entry name" value="HAD-like_sf"/>
</dbReference>
<dbReference type="PANTHER" id="PTHR47829">
    <property type="entry name" value="HYDROLASE, PUTATIVE (AFU_ORTHOLOGUE AFUA_1G12880)-RELATED"/>
    <property type="match status" value="1"/>
</dbReference>
<accession>A0A8H7EEE7</accession>
<dbReference type="Proteomes" id="UP000596902">
    <property type="component" value="Unassembled WGS sequence"/>
</dbReference>
<dbReference type="GeneID" id="62205624"/>
<evidence type="ECO:0000313" key="2">
    <source>
        <dbReference type="Proteomes" id="UP000596902"/>
    </source>
</evidence>
<reference evidence="1" key="2">
    <citation type="submission" date="2020-08" db="EMBL/GenBank/DDBJ databases">
        <title>Draft Genome Sequence of Cumin Blight Pathogen Alternaria burnsii.</title>
        <authorList>
            <person name="Feng Z."/>
        </authorList>
    </citation>
    <scope>NUCLEOTIDE SEQUENCE</scope>
    <source>
        <strain evidence="1">CBS107.38</strain>
    </source>
</reference>
<dbReference type="InterPro" id="IPR023214">
    <property type="entry name" value="HAD_sf"/>
</dbReference>
<dbReference type="RefSeq" id="XP_038784934.1">
    <property type="nucleotide sequence ID" value="XM_038932446.1"/>
</dbReference>
<protein>
    <recommendedName>
        <fullName evidence="3">HAD-like protein</fullName>
    </recommendedName>
</protein>
<evidence type="ECO:0008006" key="3">
    <source>
        <dbReference type="Google" id="ProtNLM"/>
    </source>
</evidence>
<proteinExistence type="predicted"/>
<reference evidence="1" key="1">
    <citation type="submission" date="2020-01" db="EMBL/GenBank/DDBJ databases">
        <authorList>
            <person name="Feng Z.H.Z."/>
        </authorList>
    </citation>
    <scope>NUCLEOTIDE SEQUENCE</scope>
    <source>
        <strain evidence="1">CBS107.38</strain>
    </source>
</reference>
<dbReference type="SUPFAM" id="SSF56784">
    <property type="entry name" value="HAD-like"/>
    <property type="match status" value="1"/>
</dbReference>
<evidence type="ECO:0000313" key="1">
    <source>
        <dbReference type="EMBL" id="KAF7674639.1"/>
    </source>
</evidence>
<name>A0A8H7EEE7_9PLEO</name>
<gene>
    <name evidence="1" type="ORF">GT037_007399</name>
</gene>
<sequence length="313" mass="34640">MKSSTKHPKAILFDIGGVVVRNSSTRPTPLFSTTRDQTNVANVFHPQVISPFQAILDYEIENKIPIGYINYAIQKGPHDTGAWQLIERGEVELNDDWFASFKKQLMRPEVWSQFLQKLAQQESVGGGQAIEGGNPQVPDIDAKTLFWRMMKISRAPDPYMYPALRKLGESGKFVLGAFSNNVTFPTGILDDEGKLFTKELVHPPAPNPYANDSTDITTCFDIFLGSAAVGVRKPDPEAYKLAVREMDKIARKKGMGGVTEGDTLFLDDIGINLKFAKKTGLRTIKVNLGKTKDAVKELEEAVGLPLLDDKAKL</sequence>
<dbReference type="AlphaFoldDB" id="A0A8H7EEE7"/>
<organism evidence="1 2">
    <name type="scientific">Alternaria burnsii</name>
    <dbReference type="NCBI Taxonomy" id="1187904"/>
    <lineage>
        <taxon>Eukaryota</taxon>
        <taxon>Fungi</taxon>
        <taxon>Dikarya</taxon>
        <taxon>Ascomycota</taxon>
        <taxon>Pezizomycotina</taxon>
        <taxon>Dothideomycetes</taxon>
        <taxon>Pleosporomycetidae</taxon>
        <taxon>Pleosporales</taxon>
        <taxon>Pleosporineae</taxon>
        <taxon>Pleosporaceae</taxon>
        <taxon>Alternaria</taxon>
        <taxon>Alternaria sect. Alternaria</taxon>
    </lineage>
</organism>
<dbReference type="EMBL" id="JAAABM010000010">
    <property type="protein sequence ID" value="KAF7674639.1"/>
    <property type="molecule type" value="Genomic_DNA"/>
</dbReference>
<dbReference type="InterPro" id="IPR052898">
    <property type="entry name" value="ACAD10-like"/>
</dbReference>
<dbReference type="Gene3D" id="1.10.150.240">
    <property type="entry name" value="Putative phosphatase, domain 2"/>
    <property type="match status" value="1"/>
</dbReference>